<keyword evidence="4" id="KW-1185">Reference proteome</keyword>
<protein>
    <submittedName>
        <fullName evidence="3">Endonuclease/exonuclease/phosphatase family protein</fullName>
    </submittedName>
</protein>
<keyword evidence="3" id="KW-0255">Endonuclease</keyword>
<feature type="domain" description="Endonuclease/exonuclease/phosphatase" evidence="2">
    <location>
        <begin position="37"/>
        <end position="253"/>
    </location>
</feature>
<dbReference type="Proteomes" id="UP001499987">
    <property type="component" value="Unassembled WGS sequence"/>
</dbReference>
<feature type="region of interest" description="Disordered" evidence="1">
    <location>
        <begin position="1"/>
        <end position="29"/>
    </location>
</feature>
<gene>
    <name evidence="3" type="ORF">GCM10009663_73820</name>
</gene>
<dbReference type="InterPro" id="IPR005135">
    <property type="entry name" value="Endo/exonuclease/phosphatase"/>
</dbReference>
<comment type="caution">
    <text evidence="3">The sequence shown here is derived from an EMBL/GenBank/DDBJ whole genome shotgun (WGS) entry which is preliminary data.</text>
</comment>
<dbReference type="SUPFAM" id="SSF56219">
    <property type="entry name" value="DNase I-like"/>
    <property type="match status" value="1"/>
</dbReference>
<dbReference type="Pfam" id="PF03372">
    <property type="entry name" value="Exo_endo_phos"/>
    <property type="match status" value="1"/>
</dbReference>
<dbReference type="Gene3D" id="3.60.10.10">
    <property type="entry name" value="Endonuclease/exonuclease/phosphatase"/>
    <property type="match status" value="1"/>
</dbReference>
<accession>A0ABN1U7H2</accession>
<evidence type="ECO:0000313" key="3">
    <source>
        <dbReference type="EMBL" id="GAA1124000.1"/>
    </source>
</evidence>
<reference evidence="3 4" key="1">
    <citation type="journal article" date="2019" name="Int. J. Syst. Evol. Microbiol.">
        <title>The Global Catalogue of Microorganisms (GCM) 10K type strain sequencing project: providing services to taxonomists for standard genome sequencing and annotation.</title>
        <authorList>
            <consortium name="The Broad Institute Genomics Platform"/>
            <consortium name="The Broad Institute Genome Sequencing Center for Infectious Disease"/>
            <person name="Wu L."/>
            <person name="Ma J."/>
        </authorList>
    </citation>
    <scope>NUCLEOTIDE SEQUENCE [LARGE SCALE GENOMIC DNA]</scope>
    <source>
        <strain evidence="3 4">JCM 13002</strain>
    </source>
</reference>
<dbReference type="PANTHER" id="PTHR14859:SF15">
    <property type="entry name" value="ENDONUCLEASE_EXONUCLEASE_PHOSPHATASE DOMAIN-CONTAINING PROTEIN"/>
    <property type="match status" value="1"/>
</dbReference>
<dbReference type="PANTHER" id="PTHR14859">
    <property type="entry name" value="CALCOFLUOR WHITE HYPERSENSITIVE PROTEIN PRECURSOR"/>
    <property type="match status" value="1"/>
</dbReference>
<dbReference type="RefSeq" id="WP_344628136.1">
    <property type="nucleotide sequence ID" value="NZ_BAAALD010000142.1"/>
</dbReference>
<feature type="compositionally biased region" description="Pro residues" evidence="1">
    <location>
        <begin position="9"/>
        <end position="21"/>
    </location>
</feature>
<sequence length="266" mass="28080">MPAEQPSAAPGPVPPTGPAPLPDSGAEPDGAERVRILSYNVRSLRDDRDALVRVIRACDPDVVCIQESPRYWRPRKQAARLAHRTGTVVLSGGGRIAAGPLLLGKLRVEVLAVRDRLLPKTRGLHARGFATALLRVGRSAPFAVTSCHLSLDPAERLRQFALLPGQFDPGEHGIVAGDFNEHPDGPGWRRLAAEYQDAHTVAPWGGTFTSVPADPYQRIDAVFATPGVEVLACGVPQGLAGVSGADLLAATDHLPVVAVVRIPAGG</sequence>
<proteinExistence type="predicted"/>
<dbReference type="EMBL" id="BAAALD010000142">
    <property type="protein sequence ID" value="GAA1124000.1"/>
    <property type="molecule type" value="Genomic_DNA"/>
</dbReference>
<keyword evidence="3" id="KW-0540">Nuclease</keyword>
<evidence type="ECO:0000259" key="2">
    <source>
        <dbReference type="Pfam" id="PF03372"/>
    </source>
</evidence>
<keyword evidence="3" id="KW-0378">Hydrolase</keyword>
<dbReference type="InterPro" id="IPR051916">
    <property type="entry name" value="GPI-anchor_lipid_remodeler"/>
</dbReference>
<evidence type="ECO:0000256" key="1">
    <source>
        <dbReference type="SAM" id="MobiDB-lite"/>
    </source>
</evidence>
<name>A0ABN1U7H2_9ACTN</name>
<dbReference type="GO" id="GO:0004519">
    <property type="term" value="F:endonuclease activity"/>
    <property type="evidence" value="ECO:0007669"/>
    <property type="project" value="UniProtKB-KW"/>
</dbReference>
<dbReference type="InterPro" id="IPR036691">
    <property type="entry name" value="Endo/exonu/phosph_ase_sf"/>
</dbReference>
<evidence type="ECO:0000313" key="4">
    <source>
        <dbReference type="Proteomes" id="UP001499987"/>
    </source>
</evidence>
<organism evidence="3 4">
    <name type="scientific">Kitasatospora arboriphila</name>
    <dbReference type="NCBI Taxonomy" id="258052"/>
    <lineage>
        <taxon>Bacteria</taxon>
        <taxon>Bacillati</taxon>
        <taxon>Actinomycetota</taxon>
        <taxon>Actinomycetes</taxon>
        <taxon>Kitasatosporales</taxon>
        <taxon>Streptomycetaceae</taxon>
        <taxon>Kitasatospora</taxon>
    </lineage>
</organism>